<dbReference type="PRINTS" id="PR00116">
    <property type="entry name" value="ARGINASE"/>
</dbReference>
<keyword evidence="3" id="KW-0464">Manganese</keyword>
<evidence type="ECO:0000256" key="3">
    <source>
        <dbReference type="ARBA" id="ARBA00023211"/>
    </source>
</evidence>
<evidence type="ECO:0000313" key="5">
    <source>
        <dbReference type="EMBL" id="MDP5183038.1"/>
    </source>
</evidence>
<gene>
    <name evidence="5" type="ORF">QOZ88_10335</name>
</gene>
<protein>
    <submittedName>
        <fullName evidence="5">Arginase family protein</fullName>
    </submittedName>
</protein>
<comment type="caution">
    <text evidence="5">The sequence shown here is derived from an EMBL/GenBank/DDBJ whole genome shotgun (WGS) entry which is preliminary data.</text>
</comment>
<dbReference type="Pfam" id="PF00491">
    <property type="entry name" value="Arginase"/>
    <property type="match status" value="1"/>
</dbReference>
<comment type="similarity">
    <text evidence="4">Belongs to the arginase family.</text>
</comment>
<organism evidence="5 6">
    <name type="scientific">Blastococcus carthaginiensis</name>
    <dbReference type="NCBI Taxonomy" id="3050034"/>
    <lineage>
        <taxon>Bacteria</taxon>
        <taxon>Bacillati</taxon>
        <taxon>Actinomycetota</taxon>
        <taxon>Actinomycetes</taxon>
        <taxon>Geodermatophilales</taxon>
        <taxon>Geodermatophilaceae</taxon>
        <taxon>Blastococcus</taxon>
    </lineage>
</organism>
<dbReference type="InterPro" id="IPR006035">
    <property type="entry name" value="Ureohydrolase"/>
</dbReference>
<dbReference type="Proteomes" id="UP001233673">
    <property type="component" value="Unassembled WGS sequence"/>
</dbReference>
<dbReference type="Gene3D" id="3.40.800.10">
    <property type="entry name" value="Ureohydrolase domain"/>
    <property type="match status" value="1"/>
</dbReference>
<keyword evidence="1" id="KW-0479">Metal-binding</keyword>
<dbReference type="PANTHER" id="PTHR43782:SF3">
    <property type="entry name" value="ARGINASE"/>
    <property type="match status" value="1"/>
</dbReference>
<evidence type="ECO:0000256" key="1">
    <source>
        <dbReference type="ARBA" id="ARBA00022723"/>
    </source>
</evidence>
<dbReference type="PIRSF" id="PIRSF036979">
    <property type="entry name" value="Arginase"/>
    <property type="match status" value="1"/>
</dbReference>
<reference evidence="6" key="1">
    <citation type="submission" date="2023-05" db="EMBL/GenBank/DDBJ databases">
        <title>Draft genome of Pseudofrankia sp. BMG5.37.</title>
        <authorList>
            <person name="Gtari M."/>
            <person name="Ghodhbane F."/>
            <person name="Sbissi I."/>
        </authorList>
    </citation>
    <scope>NUCLEOTIDE SEQUENCE [LARGE SCALE GENOMIC DNA]</scope>
    <source>
        <strain evidence="6">BMG 814</strain>
    </source>
</reference>
<proteinExistence type="inferred from homology"/>
<dbReference type="RefSeq" id="WP_305999697.1">
    <property type="nucleotide sequence ID" value="NZ_JASNFN010000010.1"/>
</dbReference>
<evidence type="ECO:0000256" key="4">
    <source>
        <dbReference type="PROSITE-ProRule" id="PRU00742"/>
    </source>
</evidence>
<evidence type="ECO:0000313" key="6">
    <source>
        <dbReference type="Proteomes" id="UP001233673"/>
    </source>
</evidence>
<dbReference type="CDD" id="cd09999">
    <property type="entry name" value="Arginase-like_1"/>
    <property type="match status" value="1"/>
</dbReference>
<keyword evidence="2" id="KW-0378">Hydrolase</keyword>
<name>A0ABT9IBU8_9ACTN</name>
<dbReference type="InterPro" id="IPR023696">
    <property type="entry name" value="Ureohydrolase_dom_sf"/>
</dbReference>
<sequence>MTLVRAPVRLLGVPYDSGHRDRRMGAGPTALAAAGAADRLRAAGHEVIDEVVEPASPWNAELRTAFELHRLVAAAATEALAVGQVPVLLAGNCNTTLGVLAALTGTARRIGLVWLDAHGDFNTPETDTSGFLDGQGLAIAVGRCWTALAAGISGFRPLPERDVLLVGARDLTEAQLQVLHDSGVTWLPPARARVLRAVEDALDALATRVDAVHFHVDLDVHDPSIAPANTYAADDGLTAEQVRAVLAATAARMPVVSGALASWDPTCDVEGRMLATALDLLEAVAGAAVPLR</sequence>
<keyword evidence="6" id="KW-1185">Reference proteome</keyword>
<dbReference type="PROSITE" id="PS51409">
    <property type="entry name" value="ARGINASE_2"/>
    <property type="match status" value="1"/>
</dbReference>
<dbReference type="SUPFAM" id="SSF52768">
    <property type="entry name" value="Arginase/deacetylase"/>
    <property type="match status" value="1"/>
</dbReference>
<evidence type="ECO:0000256" key="2">
    <source>
        <dbReference type="ARBA" id="ARBA00022801"/>
    </source>
</evidence>
<accession>A0ABT9IBU8</accession>
<dbReference type="PANTHER" id="PTHR43782">
    <property type="entry name" value="ARGINASE"/>
    <property type="match status" value="1"/>
</dbReference>
<dbReference type="EMBL" id="JASNFN010000010">
    <property type="protein sequence ID" value="MDP5183038.1"/>
    <property type="molecule type" value="Genomic_DNA"/>
</dbReference>